<dbReference type="PANTHER" id="PTHR33845:SF1">
    <property type="entry name" value="C2H2-TYPE DOMAIN-CONTAINING PROTEIN"/>
    <property type="match status" value="1"/>
</dbReference>
<proteinExistence type="predicted"/>
<sequence>INAGVVNYDGFCSRMLQEVPHIAKMLLPAESLRMILAEDNRPEIDLSHKYFQSQIARLPTQSSNKRHVKRYEEIIQNIDKELTSMQICIFKLANFEQGCCPFAKQIKGMAPQKRVLEEQFSIQFPTKRQNSAASTLQLQQAEMESTTENESSSTAVEKRKSKEVCNQEVVKVRRICRRFRERVPCMDPSHAADVELPRTMLSLKLYQIQQNLAEYKYESHCNESGFSPMSRSTLCRILNVCSASVRKSLQGLDNFSAEGAKAFEELQEIIEKLGDECGKGLTWAKKQNEKLKKAKRYLKTDYKVHISQDSSVPDHCKKYALSCPGDKDYISQCDHDHKEQCDRCNIFPNVVAEVSSVLESLEDGAEKHQIKYQFEQSKNKIGAWKAHILRSINQDQARLDILKNLGPHSALLVLDWAMKFLPRKFREAQSDWFGKRGISWHITVAMRRSDEGNLEMVTFVHLFEKCTQVSSTVLAIIDDVFHQIKSIAPEITTLFLRQDNAGCYHSAEVLLSVNQIATKHNMKLSMDFSDPQGGKGSCDRKAATIKTKMRIHLNEGHDIETAEQMVAAIESQGGVSGVRVTLCGPQEGIRVWRAYGIGPGKLKLWDDFSVPKDYLPPTLKDPHEVSAHTASVSFTNIMTRRQSKETTVPEQFDSAGEDATDEDNQNAESLFFCSEEGCVMSFQRHSSLQNHLDCGKHKYALECETLFDKAIIMYASKLEQGATCDVPQICEDIPVDVVATPILNMGWALKSTKEYKRLSEKQKTYLLDTYQVGEQTGQKADPVSVSRTMKRARLSSGEPMFTATEYLTAQQIASFYSRETAKRRKAAAGFSTTSQKDKQEVSTEELIQDLHFKVLNAVSSRHPIMYDTYNLCDYASRNKLDRFSILVLQDICSFFELHFWHQRQTQD</sequence>
<evidence type="ECO:0000256" key="1">
    <source>
        <dbReference type="SAM" id="MobiDB-lite"/>
    </source>
</evidence>
<name>A0A7D9EW95_PARCT</name>
<feature type="compositionally biased region" description="Polar residues" evidence="1">
    <location>
        <begin position="638"/>
        <end position="649"/>
    </location>
</feature>
<dbReference type="InterPro" id="IPR013087">
    <property type="entry name" value="Znf_C2H2_type"/>
</dbReference>
<dbReference type="PANTHER" id="PTHR33845">
    <property type="entry name" value="C2H2-TYPE DOMAIN-CONTAINING PROTEIN"/>
    <property type="match status" value="1"/>
</dbReference>
<dbReference type="PROSITE" id="PS00028">
    <property type="entry name" value="ZINC_FINGER_C2H2_1"/>
    <property type="match status" value="1"/>
</dbReference>
<dbReference type="Proteomes" id="UP001152795">
    <property type="component" value="Unassembled WGS sequence"/>
</dbReference>
<comment type="caution">
    <text evidence="2">The sequence shown here is derived from an EMBL/GenBank/DDBJ whole genome shotgun (WGS) entry which is preliminary data.</text>
</comment>
<dbReference type="EMBL" id="CACRXK020009990">
    <property type="protein sequence ID" value="CAB4018408.1"/>
    <property type="molecule type" value="Genomic_DNA"/>
</dbReference>
<gene>
    <name evidence="2" type="ORF">PACLA_8A081159</name>
</gene>
<accession>A0A7D9EW95</accession>
<feature type="region of interest" description="Disordered" evidence="1">
    <location>
        <begin position="638"/>
        <end position="663"/>
    </location>
</feature>
<organism evidence="2 3">
    <name type="scientific">Paramuricea clavata</name>
    <name type="common">Red gorgonian</name>
    <name type="synonym">Violescent sea-whip</name>
    <dbReference type="NCBI Taxonomy" id="317549"/>
    <lineage>
        <taxon>Eukaryota</taxon>
        <taxon>Metazoa</taxon>
        <taxon>Cnidaria</taxon>
        <taxon>Anthozoa</taxon>
        <taxon>Octocorallia</taxon>
        <taxon>Malacalcyonacea</taxon>
        <taxon>Plexauridae</taxon>
        <taxon>Paramuricea</taxon>
    </lineage>
</organism>
<feature type="non-terminal residue" evidence="2">
    <location>
        <position position="1"/>
    </location>
</feature>
<evidence type="ECO:0000313" key="3">
    <source>
        <dbReference type="Proteomes" id="UP001152795"/>
    </source>
</evidence>
<reference evidence="2" key="1">
    <citation type="submission" date="2020-04" db="EMBL/GenBank/DDBJ databases">
        <authorList>
            <person name="Alioto T."/>
            <person name="Alioto T."/>
            <person name="Gomez Garrido J."/>
        </authorList>
    </citation>
    <scope>NUCLEOTIDE SEQUENCE</scope>
    <source>
        <strain evidence="2">A484AB</strain>
    </source>
</reference>
<keyword evidence="3" id="KW-1185">Reference proteome</keyword>
<dbReference type="OrthoDB" id="5988132at2759"/>
<evidence type="ECO:0000313" key="2">
    <source>
        <dbReference type="EMBL" id="CAB4018408.1"/>
    </source>
</evidence>
<dbReference type="AlphaFoldDB" id="A0A7D9EW95"/>
<protein>
    <submittedName>
        <fullName evidence="2">SURP and G-patch domain-containing 1</fullName>
    </submittedName>
</protein>